<dbReference type="CDD" id="cd06170">
    <property type="entry name" value="LuxR_C_like"/>
    <property type="match status" value="1"/>
</dbReference>
<dbReference type="PROSITE" id="PS00622">
    <property type="entry name" value="HTH_LUXR_1"/>
    <property type="match status" value="1"/>
</dbReference>
<dbReference type="SUPFAM" id="SSF48452">
    <property type="entry name" value="TPR-like"/>
    <property type="match status" value="1"/>
</dbReference>
<proteinExistence type="predicted"/>
<dbReference type="SMART" id="SM00421">
    <property type="entry name" value="HTH_LUXR"/>
    <property type="match status" value="1"/>
</dbReference>
<dbReference type="InterPro" id="IPR011990">
    <property type="entry name" value="TPR-like_helical_dom_sf"/>
</dbReference>
<dbReference type="GO" id="GO:0006355">
    <property type="term" value="P:regulation of DNA-templated transcription"/>
    <property type="evidence" value="ECO:0007669"/>
    <property type="project" value="InterPro"/>
</dbReference>
<dbReference type="PANTHER" id="PTHR43214:SF42">
    <property type="entry name" value="TRANSCRIPTIONAL REGULATORY PROTEIN DESR"/>
    <property type="match status" value="1"/>
</dbReference>
<evidence type="ECO:0000256" key="1">
    <source>
        <dbReference type="ARBA" id="ARBA00023125"/>
    </source>
</evidence>
<sequence>MTRTVDTWPMRRNHVIAGDWPRAERLADDALRGACRLAWRGAINPALWSACQVKAYLGELQADDPALAELAVAVRKLGLVPAEFAVRSLIGFVALSHGDAAAVHAELGPLLDRMSQLGFREPMWCPLAWCELDALVEVGELTQAAVVTEDLHRFGIRMDRPFALATAARCRGRIAAARGDFDTATADFDAAMAQHERFDWPFERARTLLAVGAVRRRAKRKRAARDALGDAMAVFSRLGARLWAAKAESELARTGGRTPNTGDLTATERRVAALVSQGHTNAEVAGLLFLSVKTVAAHLTHVYAKLGVRSRTELVRHVRDTT</sequence>
<dbReference type="Gene3D" id="1.25.40.10">
    <property type="entry name" value="Tetratricopeptide repeat domain"/>
    <property type="match status" value="1"/>
</dbReference>
<dbReference type="PRINTS" id="PR00038">
    <property type="entry name" value="HTHLUXR"/>
</dbReference>
<dbReference type="InterPro" id="IPR016032">
    <property type="entry name" value="Sig_transdc_resp-reg_C-effctor"/>
</dbReference>
<dbReference type="Pfam" id="PF00196">
    <property type="entry name" value="GerE"/>
    <property type="match status" value="1"/>
</dbReference>
<dbReference type="PROSITE" id="PS50043">
    <property type="entry name" value="HTH_LUXR_2"/>
    <property type="match status" value="1"/>
</dbReference>
<dbReference type="EMBL" id="JACHJN010000016">
    <property type="protein sequence ID" value="MBB5960479.1"/>
    <property type="molecule type" value="Genomic_DNA"/>
</dbReference>
<dbReference type="RefSeq" id="WP_184698709.1">
    <property type="nucleotide sequence ID" value="NZ_JACHJN010000016.1"/>
</dbReference>
<dbReference type="InterPro" id="IPR039420">
    <property type="entry name" value="WalR-like"/>
</dbReference>
<evidence type="ECO:0000259" key="2">
    <source>
        <dbReference type="PROSITE" id="PS50043"/>
    </source>
</evidence>
<dbReference type="PANTHER" id="PTHR43214">
    <property type="entry name" value="TWO-COMPONENT RESPONSE REGULATOR"/>
    <property type="match status" value="1"/>
</dbReference>
<evidence type="ECO:0000313" key="4">
    <source>
        <dbReference type="Proteomes" id="UP000547510"/>
    </source>
</evidence>
<organism evidence="3 4">
    <name type="scientific">Saccharothrix tamanrassetensis</name>
    <dbReference type="NCBI Taxonomy" id="1051531"/>
    <lineage>
        <taxon>Bacteria</taxon>
        <taxon>Bacillati</taxon>
        <taxon>Actinomycetota</taxon>
        <taxon>Actinomycetes</taxon>
        <taxon>Pseudonocardiales</taxon>
        <taxon>Pseudonocardiaceae</taxon>
        <taxon>Saccharothrix</taxon>
    </lineage>
</organism>
<keyword evidence="4" id="KW-1185">Reference proteome</keyword>
<dbReference type="InterPro" id="IPR036388">
    <property type="entry name" value="WH-like_DNA-bd_sf"/>
</dbReference>
<accession>A0A841CT60</accession>
<dbReference type="AlphaFoldDB" id="A0A841CT60"/>
<keyword evidence="1 3" id="KW-0238">DNA-binding</keyword>
<dbReference type="Proteomes" id="UP000547510">
    <property type="component" value="Unassembled WGS sequence"/>
</dbReference>
<gene>
    <name evidence="3" type="ORF">FHS29_007103</name>
</gene>
<dbReference type="InterPro" id="IPR000792">
    <property type="entry name" value="Tscrpt_reg_LuxR_C"/>
</dbReference>
<protein>
    <submittedName>
        <fullName evidence="3">DNA-binding CsgD family transcriptional regulator</fullName>
    </submittedName>
</protein>
<name>A0A841CT60_9PSEU</name>
<reference evidence="3 4" key="1">
    <citation type="submission" date="2020-08" db="EMBL/GenBank/DDBJ databases">
        <title>Genomic Encyclopedia of Type Strains, Phase III (KMG-III): the genomes of soil and plant-associated and newly described type strains.</title>
        <authorList>
            <person name="Whitman W."/>
        </authorList>
    </citation>
    <scope>NUCLEOTIDE SEQUENCE [LARGE SCALE GENOMIC DNA]</scope>
    <source>
        <strain evidence="3 4">CECT 8640</strain>
    </source>
</reference>
<dbReference type="SUPFAM" id="SSF46894">
    <property type="entry name" value="C-terminal effector domain of the bipartite response regulators"/>
    <property type="match status" value="1"/>
</dbReference>
<dbReference type="GO" id="GO:0003677">
    <property type="term" value="F:DNA binding"/>
    <property type="evidence" value="ECO:0007669"/>
    <property type="project" value="UniProtKB-KW"/>
</dbReference>
<dbReference type="Gene3D" id="1.10.10.10">
    <property type="entry name" value="Winged helix-like DNA-binding domain superfamily/Winged helix DNA-binding domain"/>
    <property type="match status" value="1"/>
</dbReference>
<comment type="caution">
    <text evidence="3">The sequence shown here is derived from an EMBL/GenBank/DDBJ whole genome shotgun (WGS) entry which is preliminary data.</text>
</comment>
<evidence type="ECO:0000313" key="3">
    <source>
        <dbReference type="EMBL" id="MBB5960479.1"/>
    </source>
</evidence>
<feature type="domain" description="HTH luxR-type" evidence="2">
    <location>
        <begin position="257"/>
        <end position="322"/>
    </location>
</feature>